<dbReference type="SUPFAM" id="SSF51182">
    <property type="entry name" value="RmlC-like cupins"/>
    <property type="match status" value="1"/>
</dbReference>
<dbReference type="HOGENOM" id="CLU_129810_1_1_2"/>
<dbReference type="InterPro" id="IPR013096">
    <property type="entry name" value="Cupin_2"/>
</dbReference>
<proteinExistence type="predicted"/>
<dbReference type="OrthoDB" id="190812at2157"/>
<dbReference type="RefSeq" id="WP_004077201.1">
    <property type="nucleotide sequence ID" value="NZ_CM001436.1"/>
</dbReference>
<evidence type="ECO:0000259" key="1">
    <source>
        <dbReference type="Pfam" id="PF07883"/>
    </source>
</evidence>
<keyword evidence="3" id="KW-1185">Reference proteome</keyword>
<protein>
    <submittedName>
        <fullName evidence="2">Cupin 2 conserved barrel domain protein</fullName>
    </submittedName>
</protein>
<dbReference type="InterPro" id="IPR052044">
    <property type="entry name" value="PKS_Associated_Protein"/>
</dbReference>
<dbReference type="PANTHER" id="PTHR36114:SF1">
    <property type="entry name" value="16.7 KDA PROTEIN IN WHIE LOCUS"/>
    <property type="match status" value="1"/>
</dbReference>
<dbReference type="EMBL" id="CM001436">
    <property type="protein sequence ID" value="EHQ35448.1"/>
    <property type="molecule type" value="Genomic_DNA"/>
</dbReference>
<dbReference type="CDD" id="cd02214">
    <property type="entry name" value="cupin_MJ1618"/>
    <property type="match status" value="1"/>
</dbReference>
<gene>
    <name evidence="2" type="ORF">Metlim_1339</name>
</gene>
<dbReference type="Proteomes" id="UP000005741">
    <property type="component" value="Chromosome"/>
</dbReference>
<dbReference type="InterPro" id="IPR011051">
    <property type="entry name" value="RmlC_Cupin_sf"/>
</dbReference>
<dbReference type="AlphaFoldDB" id="H1Z1Y1"/>
<evidence type="ECO:0000313" key="3">
    <source>
        <dbReference type="Proteomes" id="UP000005741"/>
    </source>
</evidence>
<dbReference type="STRING" id="937775.Metlim_1339"/>
<feature type="domain" description="Cupin type-2" evidence="1">
    <location>
        <begin position="47"/>
        <end position="109"/>
    </location>
</feature>
<organism evidence="2 3">
    <name type="scientific">Methanoplanus limicola DSM 2279</name>
    <dbReference type="NCBI Taxonomy" id="937775"/>
    <lineage>
        <taxon>Archaea</taxon>
        <taxon>Methanobacteriati</taxon>
        <taxon>Methanobacteriota</taxon>
        <taxon>Stenosarchaea group</taxon>
        <taxon>Methanomicrobia</taxon>
        <taxon>Methanomicrobiales</taxon>
        <taxon>Methanomicrobiaceae</taxon>
        <taxon>Methanoplanus</taxon>
    </lineage>
</organism>
<dbReference type="InterPro" id="IPR014710">
    <property type="entry name" value="RmlC-like_jellyroll"/>
</dbReference>
<dbReference type="InParanoid" id="H1Z1Y1"/>
<dbReference type="Gene3D" id="2.60.120.10">
    <property type="entry name" value="Jelly Rolls"/>
    <property type="match status" value="1"/>
</dbReference>
<reference evidence="2 3" key="1">
    <citation type="submission" date="2011-10" db="EMBL/GenBank/DDBJ databases">
        <title>The Improved High-Quality Draft genome of Methanoplanus limicola DSM 2279.</title>
        <authorList>
            <consortium name="US DOE Joint Genome Institute (JGI-PGF)"/>
            <person name="Lucas S."/>
            <person name="Copeland A."/>
            <person name="Lapidus A."/>
            <person name="Glavina del Rio T."/>
            <person name="Dalin E."/>
            <person name="Tice H."/>
            <person name="Bruce D."/>
            <person name="Goodwin L."/>
            <person name="Pitluck S."/>
            <person name="Peters L."/>
            <person name="Mikhailova N."/>
            <person name="Lu M."/>
            <person name="Kyrpides N."/>
            <person name="Mavromatis K."/>
            <person name="Ivanova N."/>
            <person name="Markowitz V."/>
            <person name="Cheng J.-F."/>
            <person name="Hugenholtz P."/>
            <person name="Woyke T."/>
            <person name="Wu D."/>
            <person name="Wirth R."/>
            <person name="Brambilla E.-M."/>
            <person name="Klenk H.-P."/>
            <person name="Eisen J.A."/>
        </authorList>
    </citation>
    <scope>NUCLEOTIDE SEQUENCE [LARGE SCALE GENOMIC DNA]</scope>
    <source>
        <strain evidence="2 3">DSM 2279</strain>
    </source>
</reference>
<sequence length="123" mass="13913">MYIKDIKEEEYFRSADGCILCELLHRKNEDFDLRIGYSIAHAVVPACEKTVPHRLKESSEVYYILSGKGMMHIDGESKEVFPGQAVYIPPGAVQYIENTTGSDLIFLAVADPEWKGKDEEIIT</sequence>
<dbReference type="Pfam" id="PF07883">
    <property type="entry name" value="Cupin_2"/>
    <property type="match status" value="1"/>
</dbReference>
<dbReference type="PANTHER" id="PTHR36114">
    <property type="entry name" value="16.7 KDA PROTEIN IN WHIE LOCUS"/>
    <property type="match status" value="1"/>
</dbReference>
<evidence type="ECO:0000313" key="2">
    <source>
        <dbReference type="EMBL" id="EHQ35448.1"/>
    </source>
</evidence>
<name>H1Z1Y1_9EURY</name>
<accession>H1Z1Y1</accession>